<dbReference type="FunFam" id="3.30.565.10:FF:000010">
    <property type="entry name" value="Sensor histidine kinase RcsC"/>
    <property type="match status" value="1"/>
</dbReference>
<dbReference type="PROSITE" id="PS50885">
    <property type="entry name" value="HAMP"/>
    <property type="match status" value="1"/>
</dbReference>
<dbReference type="Pfam" id="PF13426">
    <property type="entry name" value="PAS_9"/>
    <property type="match status" value="1"/>
</dbReference>
<dbReference type="SMART" id="SM00387">
    <property type="entry name" value="HATPase_c"/>
    <property type="match status" value="1"/>
</dbReference>
<keyword evidence="18" id="KW-1185">Reference proteome</keyword>
<dbReference type="InterPro" id="IPR001610">
    <property type="entry name" value="PAC"/>
</dbReference>
<dbReference type="Gene3D" id="3.30.450.20">
    <property type="entry name" value="PAS domain"/>
    <property type="match status" value="1"/>
</dbReference>
<dbReference type="STRING" id="418702.BJN45_01360"/>
<dbReference type="SUPFAM" id="SSF55785">
    <property type="entry name" value="PYP-like sensor domain (PAS domain)"/>
    <property type="match status" value="1"/>
</dbReference>
<evidence type="ECO:0000259" key="13">
    <source>
        <dbReference type="PROSITE" id="PS50110"/>
    </source>
</evidence>
<dbReference type="InterPro" id="IPR004358">
    <property type="entry name" value="Sig_transdc_His_kin-like_C"/>
</dbReference>
<dbReference type="SMART" id="SM00091">
    <property type="entry name" value="PAS"/>
    <property type="match status" value="1"/>
</dbReference>
<evidence type="ECO:0000313" key="18">
    <source>
        <dbReference type="Proteomes" id="UP000187526"/>
    </source>
</evidence>
<dbReference type="PANTHER" id="PTHR45339:SF1">
    <property type="entry name" value="HYBRID SIGNAL TRANSDUCTION HISTIDINE KINASE J"/>
    <property type="match status" value="1"/>
</dbReference>
<dbReference type="OrthoDB" id="5290456at2"/>
<dbReference type="InterPro" id="IPR011006">
    <property type="entry name" value="CheY-like_superfamily"/>
</dbReference>
<evidence type="ECO:0000256" key="2">
    <source>
        <dbReference type="ARBA" id="ARBA00004370"/>
    </source>
</evidence>
<protein>
    <recommendedName>
        <fullName evidence="9">Virulence sensor protein BvgS</fullName>
        <ecNumber evidence="3">2.7.13.3</ecNumber>
    </recommendedName>
</protein>
<gene>
    <name evidence="17" type="ORF">BJN45_01360</name>
</gene>
<keyword evidence="5" id="KW-0808">Transferase</keyword>
<dbReference type="InterPro" id="IPR021796">
    <property type="entry name" value="Tll0287-like_dom"/>
</dbReference>
<evidence type="ECO:0000313" key="17">
    <source>
        <dbReference type="EMBL" id="OMG56301.1"/>
    </source>
</evidence>
<dbReference type="GO" id="GO:0016020">
    <property type="term" value="C:membrane"/>
    <property type="evidence" value="ECO:0007669"/>
    <property type="project" value="UniProtKB-SubCell"/>
</dbReference>
<dbReference type="Pfam" id="PF00672">
    <property type="entry name" value="HAMP"/>
    <property type="match status" value="1"/>
</dbReference>
<dbReference type="Pfam" id="PF00512">
    <property type="entry name" value="HisKA"/>
    <property type="match status" value="1"/>
</dbReference>
<dbReference type="Pfam" id="PF00072">
    <property type="entry name" value="Response_reg"/>
    <property type="match status" value="1"/>
</dbReference>
<feature type="domain" description="PAS" evidence="14">
    <location>
        <begin position="286"/>
        <end position="332"/>
    </location>
</feature>
<dbReference type="CDD" id="cd00130">
    <property type="entry name" value="PAS"/>
    <property type="match status" value="1"/>
</dbReference>
<feature type="domain" description="HAMP" evidence="16">
    <location>
        <begin position="233"/>
        <end position="285"/>
    </location>
</feature>
<dbReference type="InterPro" id="IPR001789">
    <property type="entry name" value="Sig_transdc_resp-reg_receiver"/>
</dbReference>
<feature type="domain" description="Response regulatory" evidence="13">
    <location>
        <begin position="696"/>
        <end position="812"/>
    </location>
</feature>
<dbReference type="SMART" id="SM00388">
    <property type="entry name" value="HisKA"/>
    <property type="match status" value="1"/>
</dbReference>
<dbReference type="GO" id="GO:0000155">
    <property type="term" value="F:phosphorelay sensor kinase activity"/>
    <property type="evidence" value="ECO:0007669"/>
    <property type="project" value="InterPro"/>
</dbReference>
<keyword evidence="7" id="KW-0902">Two-component regulatory system</keyword>
<comment type="caution">
    <text evidence="17">The sequence shown here is derived from an EMBL/GenBank/DDBJ whole genome shotgun (WGS) entry which is preliminary data.</text>
</comment>
<dbReference type="CDD" id="cd16922">
    <property type="entry name" value="HATPase_EvgS-ArcB-TorS-like"/>
    <property type="match status" value="1"/>
</dbReference>
<dbReference type="InterPro" id="IPR003661">
    <property type="entry name" value="HisK_dim/P_dom"/>
</dbReference>
<keyword evidence="11" id="KW-0175">Coiled coil</keyword>
<evidence type="ECO:0000256" key="6">
    <source>
        <dbReference type="ARBA" id="ARBA00022777"/>
    </source>
</evidence>
<keyword evidence="4 10" id="KW-0597">Phosphoprotein</keyword>
<dbReference type="SMART" id="SM00448">
    <property type="entry name" value="REC"/>
    <property type="match status" value="1"/>
</dbReference>
<dbReference type="CDD" id="cd00082">
    <property type="entry name" value="HisKA"/>
    <property type="match status" value="1"/>
</dbReference>
<dbReference type="InterPro" id="IPR036097">
    <property type="entry name" value="HisK_dim/P_sf"/>
</dbReference>
<accession>A0A1R1IC54</accession>
<evidence type="ECO:0000256" key="9">
    <source>
        <dbReference type="ARBA" id="ARBA00070152"/>
    </source>
</evidence>
<dbReference type="SUPFAM" id="SSF47384">
    <property type="entry name" value="Homodimeric domain of signal transducing histidine kinase"/>
    <property type="match status" value="1"/>
</dbReference>
<dbReference type="SUPFAM" id="SSF55874">
    <property type="entry name" value="ATPase domain of HSP90 chaperone/DNA topoisomerase II/histidine kinase"/>
    <property type="match status" value="1"/>
</dbReference>
<dbReference type="PROSITE" id="PS50113">
    <property type="entry name" value="PAC"/>
    <property type="match status" value="1"/>
</dbReference>
<organism evidence="17 18">
    <name type="scientific">Azonexus hydrophilus</name>
    <dbReference type="NCBI Taxonomy" id="418702"/>
    <lineage>
        <taxon>Bacteria</taxon>
        <taxon>Pseudomonadati</taxon>
        <taxon>Pseudomonadota</taxon>
        <taxon>Betaproteobacteria</taxon>
        <taxon>Rhodocyclales</taxon>
        <taxon>Azonexaceae</taxon>
        <taxon>Azonexus</taxon>
    </lineage>
</organism>
<dbReference type="CDD" id="cd06225">
    <property type="entry name" value="HAMP"/>
    <property type="match status" value="1"/>
</dbReference>
<evidence type="ECO:0000259" key="14">
    <source>
        <dbReference type="PROSITE" id="PS50112"/>
    </source>
</evidence>
<dbReference type="PROSITE" id="PS50109">
    <property type="entry name" value="HIS_KIN"/>
    <property type="match status" value="1"/>
</dbReference>
<comment type="function">
    <text evidence="8">Member of the two-component regulatory system BvgS/BvgA. Phosphorylates BvgA via a four-step phosphorelay in response to environmental signals.</text>
</comment>
<dbReference type="Pfam" id="PF02518">
    <property type="entry name" value="HATPase_c"/>
    <property type="match status" value="1"/>
</dbReference>
<dbReference type="NCBIfam" id="TIGR00229">
    <property type="entry name" value="sensory_box"/>
    <property type="match status" value="1"/>
</dbReference>
<feature type="coiled-coil region" evidence="11">
    <location>
        <begin position="402"/>
        <end position="440"/>
    </location>
</feature>
<dbReference type="InterPro" id="IPR003660">
    <property type="entry name" value="HAMP_dom"/>
</dbReference>
<evidence type="ECO:0000256" key="10">
    <source>
        <dbReference type="PROSITE-ProRule" id="PRU00169"/>
    </source>
</evidence>
<reference evidence="17 18" key="1">
    <citation type="submission" date="2016-10" db="EMBL/GenBank/DDBJ databases">
        <title>Alkaliphiles isolated from bioreactors.</title>
        <authorList>
            <person name="Salah Z."/>
            <person name="Rout S.P."/>
            <person name="Humphreys P.N."/>
        </authorList>
    </citation>
    <scope>NUCLEOTIDE SEQUENCE [LARGE SCALE GENOMIC DNA]</scope>
    <source>
        <strain evidence="17 18">ZS02</strain>
    </source>
</reference>
<dbReference type="InterPro" id="IPR035965">
    <property type="entry name" value="PAS-like_dom_sf"/>
</dbReference>
<dbReference type="InterPro" id="IPR003594">
    <property type="entry name" value="HATPase_dom"/>
</dbReference>
<dbReference type="InterPro" id="IPR000014">
    <property type="entry name" value="PAS"/>
</dbReference>
<evidence type="ECO:0000259" key="12">
    <source>
        <dbReference type="PROSITE" id="PS50109"/>
    </source>
</evidence>
<dbReference type="CDD" id="cd17546">
    <property type="entry name" value="REC_hyHK_CKI1_RcsC-like"/>
    <property type="match status" value="1"/>
</dbReference>
<dbReference type="Pfam" id="PF11845">
    <property type="entry name" value="Tll0287-like"/>
    <property type="match status" value="1"/>
</dbReference>
<dbReference type="Gene3D" id="3.40.50.2300">
    <property type="match status" value="1"/>
</dbReference>
<feature type="modified residue" description="4-aspartylphosphate" evidence="10">
    <location>
        <position position="745"/>
    </location>
</feature>
<dbReference type="InterPro" id="IPR005467">
    <property type="entry name" value="His_kinase_dom"/>
</dbReference>
<dbReference type="InterPro" id="IPR000700">
    <property type="entry name" value="PAS-assoc_C"/>
</dbReference>
<comment type="catalytic activity">
    <reaction evidence="1">
        <text>ATP + protein L-histidine = ADP + protein N-phospho-L-histidine.</text>
        <dbReference type="EC" id="2.7.13.3"/>
    </reaction>
</comment>
<evidence type="ECO:0000256" key="11">
    <source>
        <dbReference type="SAM" id="Coils"/>
    </source>
</evidence>
<dbReference type="PRINTS" id="PR00344">
    <property type="entry name" value="BCTRLSENSOR"/>
</dbReference>
<dbReference type="PROSITE" id="PS50110">
    <property type="entry name" value="RESPONSE_REGULATORY"/>
    <property type="match status" value="1"/>
</dbReference>
<evidence type="ECO:0000256" key="1">
    <source>
        <dbReference type="ARBA" id="ARBA00000085"/>
    </source>
</evidence>
<dbReference type="EC" id="2.7.13.3" evidence="3"/>
<dbReference type="EMBL" id="MTHD01000001">
    <property type="protein sequence ID" value="OMG56301.1"/>
    <property type="molecule type" value="Genomic_DNA"/>
</dbReference>
<dbReference type="Gene3D" id="6.10.340.10">
    <property type="match status" value="1"/>
</dbReference>
<comment type="subcellular location">
    <subcellularLocation>
        <location evidence="2">Membrane</location>
    </subcellularLocation>
</comment>
<dbReference type="Proteomes" id="UP000187526">
    <property type="component" value="Unassembled WGS sequence"/>
</dbReference>
<evidence type="ECO:0000256" key="5">
    <source>
        <dbReference type="ARBA" id="ARBA00022679"/>
    </source>
</evidence>
<sequence>MAKMTLKQQVWLFLGALVALLFAGDLWLSHGRLKQEMRSEAEANARTVYDIMMATRRIYHEQFLDSELPINRKTIGFLPAHALSRIGDQFAEHSDTGISFNNVSDRPRNPDNRADRHELAAMAWYRQNPQATERVDEILDDDGRQALLFTSPVWIEEYCLKCHGKPEAAPAGLIAANDPAFDYRIGDLRGLISVRIPTDKFDTRFWQVWGDQLLIKLASYLLLLGCIGLLLEKLVVQRLSRLEKGTRRIAEGDYAHPLAIRGSDEISRLAGAFGSMAEEISQREEHLRKLSLAVEQSPESIVITDLHGNIEYVNACFEQTTGYRAADVIGRNPRLLQSGRTAPETYQSLWRALAEGTVWHGEFSNLRKDGSEYIEAAIIAPLHQPDGRITHYVAVKQDITGQKRAAAELAAHRNHLAELVEERTRELNLAKEQAEQASRTKSSFLANMSHEIRTPLNAIMGMAHLIRRGSLDPVQSERLRKLEGASTHLLQTINSVLDLSKIESGKFVLEQIEVRLDEILENLGSILHDKLADKQLRFTSSLPADLPPLIGDPTRLQQALLNYLGNAIKFTASGSIRLTIGVAAEETRRICLHFAVSDTGIGIPAEVAQRLFAPFEQADNSTTRKFGGTGLGLAIVRNIARAMGGEAGVDSEPARGSTFWFTAWLEKAGSGKAQPADSTVRLPAEEALTALAPGLRVLLAEDEPINREITRILLEDAGLQVDAVEDGSQALAAARRLHYDLILMDMQMPVMDGLTATREILQLPGYTTIPIIATTANAFVEDKAGCLQAGMVDVITKPLQPEVFYTTLLKWIQLSQKS</sequence>
<evidence type="ECO:0000259" key="15">
    <source>
        <dbReference type="PROSITE" id="PS50113"/>
    </source>
</evidence>
<evidence type="ECO:0000256" key="7">
    <source>
        <dbReference type="ARBA" id="ARBA00023012"/>
    </source>
</evidence>
<dbReference type="Gene3D" id="1.10.287.130">
    <property type="match status" value="1"/>
</dbReference>
<dbReference type="SUPFAM" id="SSF158472">
    <property type="entry name" value="HAMP domain-like"/>
    <property type="match status" value="1"/>
</dbReference>
<dbReference type="SMART" id="SM00086">
    <property type="entry name" value="PAC"/>
    <property type="match status" value="1"/>
</dbReference>
<dbReference type="SUPFAM" id="SSF52172">
    <property type="entry name" value="CheY-like"/>
    <property type="match status" value="1"/>
</dbReference>
<dbReference type="PANTHER" id="PTHR45339">
    <property type="entry name" value="HYBRID SIGNAL TRANSDUCTION HISTIDINE KINASE J"/>
    <property type="match status" value="1"/>
</dbReference>
<dbReference type="PROSITE" id="PS50112">
    <property type="entry name" value="PAS"/>
    <property type="match status" value="1"/>
</dbReference>
<keyword evidence="6" id="KW-0418">Kinase</keyword>
<name>A0A1R1IC54_9RHOO</name>
<evidence type="ECO:0000256" key="4">
    <source>
        <dbReference type="ARBA" id="ARBA00022553"/>
    </source>
</evidence>
<feature type="domain" description="PAC" evidence="15">
    <location>
        <begin position="359"/>
        <end position="411"/>
    </location>
</feature>
<evidence type="ECO:0000256" key="3">
    <source>
        <dbReference type="ARBA" id="ARBA00012438"/>
    </source>
</evidence>
<evidence type="ECO:0000259" key="16">
    <source>
        <dbReference type="PROSITE" id="PS50885"/>
    </source>
</evidence>
<feature type="domain" description="Histidine kinase" evidence="12">
    <location>
        <begin position="447"/>
        <end position="667"/>
    </location>
</feature>
<dbReference type="AlphaFoldDB" id="A0A1R1IC54"/>
<dbReference type="InterPro" id="IPR036890">
    <property type="entry name" value="HATPase_C_sf"/>
</dbReference>
<dbReference type="Gene3D" id="3.30.565.10">
    <property type="entry name" value="Histidine kinase-like ATPase, C-terminal domain"/>
    <property type="match status" value="1"/>
</dbReference>
<evidence type="ECO:0000256" key="8">
    <source>
        <dbReference type="ARBA" id="ARBA00058004"/>
    </source>
</evidence>
<proteinExistence type="predicted"/>
<dbReference type="SMART" id="SM00304">
    <property type="entry name" value="HAMP"/>
    <property type="match status" value="1"/>
</dbReference>